<dbReference type="EMBL" id="AHYR01000003">
    <property type="protein sequence ID" value="EOT43386.1"/>
    <property type="molecule type" value="Genomic_DNA"/>
</dbReference>
<evidence type="ECO:0000256" key="1">
    <source>
        <dbReference type="SAM" id="MobiDB-lite"/>
    </source>
</evidence>
<reference evidence="2 3" key="1">
    <citation type="submission" date="2013-03" db="EMBL/GenBank/DDBJ databases">
        <title>The Genome Sequence of Enterococcus dispar ATCC_51266 (Illumina only assembly).</title>
        <authorList>
            <consortium name="The Broad Institute Genomics Platform"/>
            <consortium name="The Broad Institute Genome Sequencing Center for Infectious Disease"/>
            <person name="Earl A."/>
            <person name="Russ C."/>
            <person name="Gilmore M."/>
            <person name="Surin D."/>
            <person name="Walker B."/>
            <person name="Young S."/>
            <person name="Zeng Q."/>
            <person name="Gargeya S."/>
            <person name="Fitzgerald M."/>
            <person name="Haas B."/>
            <person name="Abouelleil A."/>
            <person name="Allen A.W."/>
            <person name="Alvarado L."/>
            <person name="Arachchi H.M."/>
            <person name="Berlin A.M."/>
            <person name="Chapman S.B."/>
            <person name="Gainer-Dewar J."/>
            <person name="Goldberg J."/>
            <person name="Griggs A."/>
            <person name="Gujja S."/>
            <person name="Hansen M."/>
            <person name="Howarth C."/>
            <person name="Imamovic A."/>
            <person name="Ireland A."/>
            <person name="Larimer J."/>
            <person name="McCowan C."/>
            <person name="Murphy C."/>
            <person name="Pearson M."/>
            <person name="Poon T.W."/>
            <person name="Priest M."/>
            <person name="Roberts A."/>
            <person name="Saif S."/>
            <person name="Shea T."/>
            <person name="Sisk P."/>
            <person name="Sykes S."/>
            <person name="Wortman J."/>
            <person name="Nusbaum C."/>
            <person name="Birren B."/>
        </authorList>
    </citation>
    <scope>NUCLEOTIDE SEQUENCE [LARGE SCALE GENOMIC DNA]</scope>
    <source>
        <strain evidence="2 3">ATCC 51266</strain>
    </source>
</reference>
<dbReference type="InterPro" id="IPR047909">
    <property type="entry name" value="SPJ_0845-like_N"/>
</dbReference>
<dbReference type="NCBIfam" id="NF040897">
    <property type="entry name" value="SPJ_0845_Nterm"/>
    <property type="match status" value="1"/>
</dbReference>
<evidence type="ECO:0000313" key="3">
    <source>
        <dbReference type="Proteomes" id="UP000014127"/>
    </source>
</evidence>
<proteinExistence type="predicted"/>
<keyword evidence="3" id="KW-1185">Reference proteome</keyword>
<name>S0KW35_9ENTE</name>
<organism evidence="2 3">
    <name type="scientific">Enterococcus dispar ATCC 51266</name>
    <dbReference type="NCBI Taxonomy" id="1139219"/>
    <lineage>
        <taxon>Bacteria</taxon>
        <taxon>Bacillati</taxon>
        <taxon>Bacillota</taxon>
        <taxon>Bacilli</taxon>
        <taxon>Lactobacillales</taxon>
        <taxon>Enterococcaceae</taxon>
        <taxon>Enterococcus</taxon>
    </lineage>
</organism>
<dbReference type="AlphaFoldDB" id="S0KW35"/>
<feature type="region of interest" description="Disordered" evidence="1">
    <location>
        <begin position="31"/>
        <end position="52"/>
    </location>
</feature>
<dbReference type="PATRIC" id="fig|1139219.3.peg.707"/>
<dbReference type="Proteomes" id="UP000014127">
    <property type="component" value="Unassembled WGS sequence"/>
</dbReference>
<dbReference type="HOGENOM" id="CLU_199620_0_0_9"/>
<sequence length="52" mass="6265">MGLKFERDDSLDKMFDDFVIMPDKKEEVDVTRFLKPENKDKKKNKKTESNQK</sequence>
<dbReference type="STRING" id="44009.RV01_GL000134"/>
<accession>S0KW35</accession>
<evidence type="ECO:0000313" key="2">
    <source>
        <dbReference type="EMBL" id="EOT43386.1"/>
    </source>
</evidence>
<dbReference type="RefSeq" id="WP_016171924.1">
    <property type="nucleotide sequence ID" value="NZ_ASWK01000001.1"/>
</dbReference>
<protein>
    <submittedName>
        <fullName evidence="2">Uncharacterized protein</fullName>
    </submittedName>
</protein>
<gene>
    <name evidence="2" type="ORF">OMK_00741</name>
</gene>
<comment type="caution">
    <text evidence="2">The sequence shown here is derived from an EMBL/GenBank/DDBJ whole genome shotgun (WGS) entry which is preliminary data.</text>
</comment>